<sequence>MTATEGRSNHFDKLWREHIAAWSSLTLFLTVRDVWMRLMRTTELSPLRQQLLSQIPVAMIITRALMHR</sequence>
<evidence type="ECO:0000313" key="1">
    <source>
        <dbReference type="EMBL" id="EYC40240.1"/>
    </source>
</evidence>
<gene>
    <name evidence="1" type="primary">Acey_s0623.g772</name>
    <name evidence="1" type="ORF">Y032_0623g772</name>
</gene>
<organism evidence="1 2">
    <name type="scientific">Ancylostoma ceylanicum</name>
    <dbReference type="NCBI Taxonomy" id="53326"/>
    <lineage>
        <taxon>Eukaryota</taxon>
        <taxon>Metazoa</taxon>
        <taxon>Ecdysozoa</taxon>
        <taxon>Nematoda</taxon>
        <taxon>Chromadorea</taxon>
        <taxon>Rhabditida</taxon>
        <taxon>Rhabditina</taxon>
        <taxon>Rhabditomorpha</taxon>
        <taxon>Strongyloidea</taxon>
        <taxon>Ancylostomatidae</taxon>
        <taxon>Ancylostomatinae</taxon>
        <taxon>Ancylostoma</taxon>
    </lineage>
</organism>
<proteinExistence type="predicted"/>
<dbReference type="Proteomes" id="UP000024635">
    <property type="component" value="Unassembled WGS sequence"/>
</dbReference>
<comment type="caution">
    <text evidence="1">The sequence shown here is derived from an EMBL/GenBank/DDBJ whole genome shotgun (WGS) entry which is preliminary data.</text>
</comment>
<dbReference type="AlphaFoldDB" id="A0A016WKS2"/>
<evidence type="ECO:0000313" key="2">
    <source>
        <dbReference type="Proteomes" id="UP000024635"/>
    </source>
</evidence>
<keyword evidence="2" id="KW-1185">Reference proteome</keyword>
<accession>A0A016WKS2</accession>
<protein>
    <submittedName>
        <fullName evidence="1">Uncharacterized protein</fullName>
    </submittedName>
</protein>
<name>A0A016WKS2_9BILA</name>
<reference evidence="2" key="1">
    <citation type="journal article" date="2015" name="Nat. Genet.">
        <title>The genome and transcriptome of the zoonotic hookworm Ancylostoma ceylanicum identify infection-specific gene families.</title>
        <authorList>
            <person name="Schwarz E.M."/>
            <person name="Hu Y."/>
            <person name="Antoshechkin I."/>
            <person name="Miller M.M."/>
            <person name="Sternberg P.W."/>
            <person name="Aroian R.V."/>
        </authorList>
    </citation>
    <scope>NUCLEOTIDE SEQUENCE</scope>
    <source>
        <strain evidence="2">HY135</strain>
    </source>
</reference>
<dbReference type="EMBL" id="JARK01000223">
    <property type="protein sequence ID" value="EYC40240.1"/>
    <property type="molecule type" value="Genomic_DNA"/>
</dbReference>